<evidence type="ECO:0000256" key="1">
    <source>
        <dbReference type="SAM" id="MobiDB-lite"/>
    </source>
</evidence>
<organism evidence="3 4">
    <name type="scientific">Mytilus galloprovincialis</name>
    <name type="common">Mediterranean mussel</name>
    <dbReference type="NCBI Taxonomy" id="29158"/>
    <lineage>
        <taxon>Eukaryota</taxon>
        <taxon>Metazoa</taxon>
        <taxon>Spiralia</taxon>
        <taxon>Lophotrochozoa</taxon>
        <taxon>Mollusca</taxon>
        <taxon>Bivalvia</taxon>
        <taxon>Autobranchia</taxon>
        <taxon>Pteriomorphia</taxon>
        <taxon>Mytilida</taxon>
        <taxon>Mytiloidea</taxon>
        <taxon>Mytilidae</taxon>
        <taxon>Mytilinae</taxon>
        <taxon>Mytilus</taxon>
    </lineage>
</organism>
<gene>
    <name evidence="3" type="ORF">MGAL_10B091574</name>
</gene>
<evidence type="ECO:0000313" key="3">
    <source>
        <dbReference type="EMBL" id="VDH98813.1"/>
    </source>
</evidence>
<comment type="caution">
    <text evidence="3">The sequence shown here is derived from an EMBL/GenBank/DDBJ whole genome shotgun (WGS) entry which is preliminary data.</text>
</comment>
<accession>A0A8B6C3V4</accession>
<evidence type="ECO:0000313" key="4">
    <source>
        <dbReference type="Proteomes" id="UP000596742"/>
    </source>
</evidence>
<keyword evidence="2" id="KW-0812">Transmembrane</keyword>
<dbReference type="Proteomes" id="UP000596742">
    <property type="component" value="Unassembled WGS sequence"/>
</dbReference>
<keyword evidence="4" id="KW-1185">Reference proteome</keyword>
<feature type="compositionally biased region" description="Basic residues" evidence="1">
    <location>
        <begin position="262"/>
        <end position="273"/>
    </location>
</feature>
<feature type="transmembrane region" description="Helical" evidence="2">
    <location>
        <begin position="15"/>
        <end position="34"/>
    </location>
</feature>
<protein>
    <submittedName>
        <fullName evidence="3">Uncharacterized protein</fullName>
    </submittedName>
</protein>
<feature type="region of interest" description="Disordered" evidence="1">
    <location>
        <begin position="250"/>
        <end position="278"/>
    </location>
</feature>
<evidence type="ECO:0000256" key="2">
    <source>
        <dbReference type="SAM" id="Phobius"/>
    </source>
</evidence>
<keyword evidence="2" id="KW-1133">Transmembrane helix</keyword>
<reference evidence="3" key="1">
    <citation type="submission" date="2018-11" db="EMBL/GenBank/DDBJ databases">
        <authorList>
            <person name="Alioto T."/>
            <person name="Alioto T."/>
        </authorList>
    </citation>
    <scope>NUCLEOTIDE SEQUENCE</scope>
</reference>
<dbReference type="EMBL" id="UYJE01001058">
    <property type="protein sequence ID" value="VDH98813.1"/>
    <property type="molecule type" value="Genomic_DNA"/>
</dbReference>
<proteinExistence type="predicted"/>
<name>A0A8B6C3V4_MYTGA</name>
<keyword evidence="2" id="KW-0472">Membrane</keyword>
<dbReference type="AlphaFoldDB" id="A0A8B6C3V4"/>
<dbReference type="OrthoDB" id="10687209at2759"/>
<sequence>MEMVIVAIEVLVVKGVVYLMVLMMIIVMVTMLLVKFNVSDSSRYRDDNDTIYGSLESGSFGFLNSNGDTNVGNLVSDSFGSSSCGGIDESGISVCSYGDRGFRTGIEMSNANIGNALRRDCNDQNARLTCPNNDVDIEEDRNGVRNCIGVDSLCCGVGNNDFVQNVETGINTDFTKDTLPFDPEDSASYNMYMAGLVEQSLNQFKTSRPRGSKPSSINPVNHENVMKFWSDPDKVKSYLFEKYLPFKSDLDSTSCSNEPRTSRNRKTVKKTRPASKPFGEKKNIHTIFTVNGSDSKDIKYIGKNVACFADKD</sequence>